<name>A8GYI5_SHEPA</name>
<keyword evidence="4" id="KW-1185">Reference proteome</keyword>
<proteinExistence type="predicted"/>
<evidence type="ECO:0000313" key="3">
    <source>
        <dbReference type="EMBL" id="ABV85372.1"/>
    </source>
</evidence>
<dbReference type="InterPro" id="IPR002826">
    <property type="entry name" value="MptE-like"/>
</dbReference>
<reference evidence="3 4" key="1">
    <citation type="submission" date="2007-10" db="EMBL/GenBank/DDBJ databases">
        <title>Complete sequence of Shewanella pealeana ATCC 700345.</title>
        <authorList>
            <consortium name="US DOE Joint Genome Institute"/>
            <person name="Copeland A."/>
            <person name="Lucas S."/>
            <person name="Lapidus A."/>
            <person name="Barry K."/>
            <person name="Glavina del Rio T."/>
            <person name="Dalin E."/>
            <person name="Tice H."/>
            <person name="Pitluck S."/>
            <person name="Chertkov O."/>
            <person name="Brettin T."/>
            <person name="Bruce D."/>
            <person name="Detter J.C."/>
            <person name="Han C."/>
            <person name="Schmutz J."/>
            <person name="Larimer F."/>
            <person name="Land M."/>
            <person name="Hauser L."/>
            <person name="Kyrpides N."/>
            <person name="Kim E."/>
            <person name="Zhao J.-S.Z."/>
            <person name="Manno D."/>
            <person name="Hawari J."/>
            <person name="Richardson P."/>
        </authorList>
    </citation>
    <scope>NUCLEOTIDE SEQUENCE [LARGE SCALE GENOMIC DNA]</scope>
    <source>
        <strain evidence="4">ATCC 700345 / ANG-SQ1</strain>
    </source>
</reference>
<dbReference type="eggNOG" id="COG2604">
    <property type="taxonomic scope" value="Bacteria"/>
</dbReference>
<dbReference type="OrthoDB" id="9146744at2"/>
<dbReference type="EMBL" id="CP000851">
    <property type="protein sequence ID" value="ABV85372.1"/>
    <property type="molecule type" value="Genomic_DNA"/>
</dbReference>
<dbReference type="Proteomes" id="UP000002608">
    <property type="component" value="Chromosome"/>
</dbReference>
<accession>A8GYI5</accession>
<dbReference type="InterPro" id="IPR019734">
    <property type="entry name" value="TPR_rpt"/>
</dbReference>
<sequence length="825" mass="93297">MNTLDLRLEHQFFVNDFGEYYLPSVNRNTFKKIDSNTIFKQTFKDEIFQEDRLHIVIGTDSGLLLNYILMNGIPSGSKYIFIEPAAVLDILNINIDAKFQQQVKLIEIEEFAKQLANDEYDLYLIKNQYITHNSMASCDGIVEEYNTIIYNVQKQLTNLHYARNRLVRHKDFLIQQLRNIADNQYPASLLRNRFEGKSCIVIGGGPSLDEHMEWITKNYNQLFIITVSRVAAKLSKANIPAHIIVSIDPHDISFEANIDTMALAQESLLINSYHINHRILSQWQGSSLYVGPRIPWSKADSDNVSSVGPTVTNSAVRIAIELGFSTILLAGADFCHSSTGASHAKGSVEADAGLNHSRIDEWVETYAGNKAETPVELLGAAQTLQIEAANHPTVNIINLSIDAAKLEGVNYQAAETVNLMTTDMTPKQVLDLIETLIEDKSLYLDNMLTDLQLSTESLSDINKLSLQAIDLNLEIKSVSVSSKKYRNIANKISRIEEQIDNQHGKFSYLVKEYGYVEFAKFLTTKESKHWTADEMQKMTHLYYEAFKCLTEELLGYITDATNIIKTRQLELIKNVNLAELTRQWEQHNQPGRVHIFQKVRTELGLSYDDTHECLTAAKANYHTQLTAKTHSYFSMKKTNSSLHNTLAKITDLYKSKNSAGLQQLFHSIEPMIESDSLAQRLFYLAKSYVFILKEDNMAALSELQKIDEINQTEVILKQMIALASELQIIDVTVQSLAKITAFSNEYLPLYAHALTIQGDNIQAINTYLDYLDVMPNDTKVRLSLGIFLLKIGQVDGAITCFKQVLTVDINNLSALSYLKQLVPTQ</sequence>
<keyword evidence="1" id="KW-0802">TPR repeat</keyword>
<dbReference type="SUPFAM" id="SSF48452">
    <property type="entry name" value="TPR-like"/>
    <property type="match status" value="1"/>
</dbReference>
<dbReference type="RefSeq" id="WP_012153318.1">
    <property type="nucleotide sequence ID" value="NC_009901.1"/>
</dbReference>
<dbReference type="HOGENOM" id="CLU_340603_0_0_6"/>
<dbReference type="STRING" id="398579.Spea_0043"/>
<feature type="domain" description="6-hydroxymethylpterin diphosphokinase MptE-like" evidence="2">
    <location>
        <begin position="175"/>
        <end position="337"/>
    </location>
</feature>
<dbReference type="PANTHER" id="PTHR41786">
    <property type="entry name" value="MOTILITY ACCESSORY FACTOR MAF"/>
    <property type="match status" value="1"/>
</dbReference>
<dbReference type="Gene3D" id="1.25.40.10">
    <property type="entry name" value="Tetratricopeptide repeat domain"/>
    <property type="match status" value="1"/>
</dbReference>
<feature type="repeat" description="TPR" evidence="1">
    <location>
        <begin position="778"/>
        <end position="811"/>
    </location>
</feature>
<dbReference type="PROSITE" id="PS50005">
    <property type="entry name" value="TPR"/>
    <property type="match status" value="1"/>
</dbReference>
<dbReference type="InterPro" id="IPR011990">
    <property type="entry name" value="TPR-like_helical_dom_sf"/>
</dbReference>
<evidence type="ECO:0000313" key="4">
    <source>
        <dbReference type="Proteomes" id="UP000002608"/>
    </source>
</evidence>
<gene>
    <name evidence="3" type="ordered locus">Spea_0043</name>
</gene>
<evidence type="ECO:0000259" key="2">
    <source>
        <dbReference type="Pfam" id="PF01973"/>
    </source>
</evidence>
<organism evidence="3 4">
    <name type="scientific">Shewanella pealeana (strain ATCC 700345 / ANG-SQ1)</name>
    <dbReference type="NCBI Taxonomy" id="398579"/>
    <lineage>
        <taxon>Bacteria</taxon>
        <taxon>Pseudomonadati</taxon>
        <taxon>Pseudomonadota</taxon>
        <taxon>Gammaproteobacteria</taxon>
        <taxon>Alteromonadales</taxon>
        <taxon>Shewanellaceae</taxon>
        <taxon>Shewanella</taxon>
    </lineage>
</organism>
<dbReference type="AlphaFoldDB" id="A8GYI5"/>
<dbReference type="KEGG" id="spl:Spea_0043"/>
<dbReference type="PANTHER" id="PTHR41786:SF1">
    <property type="entry name" value="6-HYDROXYMETHYLPTERIN DIPHOSPHOKINASE MPTE-LIKE DOMAIN-CONTAINING PROTEIN"/>
    <property type="match status" value="1"/>
</dbReference>
<evidence type="ECO:0000256" key="1">
    <source>
        <dbReference type="PROSITE-ProRule" id="PRU00339"/>
    </source>
</evidence>
<dbReference type="Pfam" id="PF01973">
    <property type="entry name" value="MptE-like"/>
    <property type="match status" value="1"/>
</dbReference>
<protein>
    <recommendedName>
        <fullName evidence="2">6-hydroxymethylpterin diphosphokinase MptE-like domain-containing protein</fullName>
    </recommendedName>
</protein>